<dbReference type="SUPFAM" id="SSF54909">
    <property type="entry name" value="Dimeric alpha+beta barrel"/>
    <property type="match status" value="1"/>
</dbReference>
<dbReference type="RefSeq" id="WP_345430022.1">
    <property type="nucleotide sequence ID" value="NZ_BAABHK010000002.1"/>
</dbReference>
<evidence type="ECO:0000313" key="2">
    <source>
        <dbReference type="Proteomes" id="UP001501442"/>
    </source>
</evidence>
<organism evidence="1 2">
    <name type="scientific">Actinoallomurus vinaceus</name>
    <dbReference type="NCBI Taxonomy" id="1080074"/>
    <lineage>
        <taxon>Bacteria</taxon>
        <taxon>Bacillati</taxon>
        <taxon>Actinomycetota</taxon>
        <taxon>Actinomycetes</taxon>
        <taxon>Streptosporangiales</taxon>
        <taxon>Thermomonosporaceae</taxon>
        <taxon>Actinoallomurus</taxon>
    </lineage>
</organism>
<proteinExistence type="predicted"/>
<reference evidence="2" key="1">
    <citation type="journal article" date="2019" name="Int. J. Syst. Evol. Microbiol.">
        <title>The Global Catalogue of Microorganisms (GCM) 10K type strain sequencing project: providing services to taxonomists for standard genome sequencing and annotation.</title>
        <authorList>
            <consortium name="The Broad Institute Genomics Platform"/>
            <consortium name="The Broad Institute Genome Sequencing Center for Infectious Disease"/>
            <person name="Wu L."/>
            <person name="Ma J."/>
        </authorList>
    </citation>
    <scope>NUCLEOTIDE SEQUENCE [LARGE SCALE GENOMIC DNA]</scope>
    <source>
        <strain evidence="2">JCM 17939</strain>
    </source>
</reference>
<gene>
    <name evidence="1" type="ORF">GCM10023196_016190</name>
</gene>
<dbReference type="Proteomes" id="UP001501442">
    <property type="component" value="Unassembled WGS sequence"/>
</dbReference>
<dbReference type="EMBL" id="BAABHK010000002">
    <property type="protein sequence ID" value="GAA4622751.1"/>
    <property type="molecule type" value="Genomic_DNA"/>
</dbReference>
<name>A0ABP8U806_9ACTN</name>
<keyword evidence="2" id="KW-1185">Reference proteome</keyword>
<evidence type="ECO:0000313" key="1">
    <source>
        <dbReference type="EMBL" id="GAA4622751.1"/>
    </source>
</evidence>
<accession>A0ABP8U806</accession>
<dbReference type="InterPro" id="IPR011008">
    <property type="entry name" value="Dimeric_a/b-barrel"/>
</dbReference>
<protein>
    <submittedName>
        <fullName evidence="1">NIPSNAP family protein</fullName>
    </submittedName>
</protein>
<comment type="caution">
    <text evidence="1">The sequence shown here is derived from an EMBL/GenBank/DDBJ whole genome shotgun (WGS) entry which is preliminary data.</text>
</comment>
<sequence>MSSDDDWILEIRLFTVSPDARPEFHRISRDGTIPLMRRCGLTVLAHGPSPTDDDGYFLIRAFPSVELRNELAPAVYATKEWEENYEEPVMKMIQEYHTTLVPVSRRVIEEWSAAV</sequence>
<dbReference type="Gene3D" id="3.30.70.100">
    <property type="match status" value="1"/>
</dbReference>